<sequence>MRRLIAVLRLTWGAAPWAMWRGAALSVAVLAMGVALLGLSGWFIVATGLAGLAGIGIAFDVFRPSAGIRFLALGRAASRYGERLLTHDATLRALAALRLDLMRRLAARPVAALQRLRGGPELTRITADVDALDGVVLRLALPVLAGGVTHAAAFAALWWLVAPAVAAAVAAGYLLGAAAILARVAAVSRAPSAEAEAATQELRRGVIDAFRGQRDLLVQGRMGARLAELAALETRARRAEDRLDRIDRASGFALAAVVAGVAGAALALGGWLVAGDAVAPAPAAIGFFVALALSETVLPLRKGLAEIGRMHDAAGRVMATEPAAGRRDGPAPRPEAPRGLTFEGVAVARPGGGAPLLAGLDLRVAPGETVALSGPSGSGKSTLLAVAAGLAAPEAGRVLLDGHPVDDWPEAALRARLTLVLQRAALVAGTIRDNLALAAPGAGDAEMRAALEAVALWPVIAAKGGLDATLGEGGAGLSGGEARRLALARAALRRPAVLLLDEPTEGLDGPRAEEALRGLRAMLPEAAILTASHRAEELATAHRTLDLGIYISKTASVCPTSNRRLAARV</sequence>
<dbReference type="InterPro" id="IPR003439">
    <property type="entry name" value="ABC_transporter-like_ATP-bd"/>
</dbReference>
<accession>A0A3D9BUS3</accession>
<dbReference type="EMBL" id="QOHR01000007">
    <property type="protein sequence ID" value="REC57285.1"/>
    <property type="molecule type" value="Genomic_DNA"/>
</dbReference>
<evidence type="ECO:0000256" key="2">
    <source>
        <dbReference type="ARBA" id="ARBA00022692"/>
    </source>
</evidence>
<dbReference type="InterPro" id="IPR027417">
    <property type="entry name" value="P-loop_NTPase"/>
</dbReference>
<dbReference type="GO" id="GO:0140359">
    <property type="term" value="F:ABC-type transporter activity"/>
    <property type="evidence" value="ECO:0007669"/>
    <property type="project" value="InterPro"/>
</dbReference>
<dbReference type="PANTHER" id="PTHR24221">
    <property type="entry name" value="ATP-BINDING CASSETTE SUB-FAMILY B"/>
    <property type="match status" value="1"/>
</dbReference>
<evidence type="ECO:0000256" key="6">
    <source>
        <dbReference type="ARBA" id="ARBA00023136"/>
    </source>
</evidence>
<evidence type="ECO:0000259" key="9">
    <source>
        <dbReference type="PROSITE" id="PS50929"/>
    </source>
</evidence>
<dbReference type="GO" id="GO:0034040">
    <property type="term" value="F:ATPase-coupled lipid transmembrane transporter activity"/>
    <property type="evidence" value="ECO:0007669"/>
    <property type="project" value="TreeGrafter"/>
</dbReference>
<dbReference type="OrthoDB" id="5288404at2"/>
<dbReference type="GO" id="GO:0005524">
    <property type="term" value="F:ATP binding"/>
    <property type="evidence" value="ECO:0007669"/>
    <property type="project" value="UniProtKB-KW"/>
</dbReference>
<dbReference type="AlphaFoldDB" id="A0A3D9BUS3"/>
<comment type="caution">
    <text evidence="10">The sequence shown here is derived from an EMBL/GenBank/DDBJ whole genome shotgun (WGS) entry which is preliminary data.</text>
</comment>
<comment type="subcellular location">
    <subcellularLocation>
        <location evidence="1">Cell membrane</location>
        <topology evidence="1">Multi-pass membrane protein</topology>
    </subcellularLocation>
</comment>
<keyword evidence="6 7" id="KW-0472">Membrane</keyword>
<evidence type="ECO:0000259" key="8">
    <source>
        <dbReference type="PROSITE" id="PS50893"/>
    </source>
</evidence>
<dbReference type="SUPFAM" id="SSF52540">
    <property type="entry name" value="P-loop containing nucleoside triphosphate hydrolases"/>
    <property type="match status" value="1"/>
</dbReference>
<dbReference type="RefSeq" id="WP_115979271.1">
    <property type="nucleotide sequence ID" value="NZ_QOHR01000007.1"/>
</dbReference>
<dbReference type="GO" id="GO:0005886">
    <property type="term" value="C:plasma membrane"/>
    <property type="evidence" value="ECO:0007669"/>
    <property type="project" value="UniProtKB-SubCell"/>
</dbReference>
<protein>
    <submittedName>
        <fullName evidence="10">ATP-binding cassette domain-containing protein</fullName>
    </submittedName>
</protein>
<dbReference type="InterPro" id="IPR017871">
    <property type="entry name" value="ABC_transporter-like_CS"/>
</dbReference>
<reference evidence="10 11" key="1">
    <citation type="journal article" date="2017" name="Int. J. Syst. Evol. Microbiol.">
        <title>Rhodosalinus sediminis gen. nov., sp. nov., isolated from marine saltern.</title>
        <authorList>
            <person name="Guo L.Y."/>
            <person name="Ling S.K."/>
            <person name="Li C.M."/>
            <person name="Chen G.J."/>
            <person name="Du Z.J."/>
        </authorList>
    </citation>
    <scope>NUCLEOTIDE SEQUENCE [LARGE SCALE GENOMIC DNA]</scope>
    <source>
        <strain evidence="10 11">WDN1C137</strain>
    </source>
</reference>
<dbReference type="Gene3D" id="3.40.50.300">
    <property type="entry name" value="P-loop containing nucleotide triphosphate hydrolases"/>
    <property type="match status" value="1"/>
</dbReference>
<dbReference type="InterPro" id="IPR003593">
    <property type="entry name" value="AAA+_ATPase"/>
</dbReference>
<keyword evidence="5 7" id="KW-1133">Transmembrane helix</keyword>
<evidence type="ECO:0000313" key="10">
    <source>
        <dbReference type="EMBL" id="REC57285.1"/>
    </source>
</evidence>
<keyword evidence="11" id="KW-1185">Reference proteome</keyword>
<feature type="transmembrane region" description="Helical" evidence="7">
    <location>
        <begin position="139"/>
        <end position="159"/>
    </location>
</feature>
<dbReference type="Pfam" id="PF00005">
    <property type="entry name" value="ABC_tran"/>
    <property type="match status" value="1"/>
</dbReference>
<evidence type="ECO:0000256" key="7">
    <source>
        <dbReference type="SAM" id="Phobius"/>
    </source>
</evidence>
<dbReference type="PROSITE" id="PS00211">
    <property type="entry name" value="ABC_TRANSPORTER_1"/>
    <property type="match status" value="1"/>
</dbReference>
<feature type="domain" description="ABC transporter" evidence="8">
    <location>
        <begin position="340"/>
        <end position="568"/>
    </location>
</feature>
<dbReference type="InterPro" id="IPR011527">
    <property type="entry name" value="ABC1_TM_dom"/>
</dbReference>
<evidence type="ECO:0000256" key="1">
    <source>
        <dbReference type="ARBA" id="ARBA00004651"/>
    </source>
</evidence>
<gene>
    <name evidence="10" type="ORF">DRV84_07485</name>
</gene>
<name>A0A3D9BUS3_9RHOB</name>
<keyword evidence="4 10" id="KW-0067">ATP-binding</keyword>
<dbReference type="SUPFAM" id="SSF90123">
    <property type="entry name" value="ABC transporter transmembrane region"/>
    <property type="match status" value="1"/>
</dbReference>
<dbReference type="SMART" id="SM00382">
    <property type="entry name" value="AAA"/>
    <property type="match status" value="1"/>
</dbReference>
<dbReference type="Gene3D" id="1.20.1560.10">
    <property type="entry name" value="ABC transporter type 1, transmembrane domain"/>
    <property type="match status" value="1"/>
</dbReference>
<dbReference type="InterPro" id="IPR036640">
    <property type="entry name" value="ABC1_TM_sf"/>
</dbReference>
<evidence type="ECO:0000313" key="11">
    <source>
        <dbReference type="Proteomes" id="UP000257131"/>
    </source>
</evidence>
<evidence type="ECO:0000256" key="3">
    <source>
        <dbReference type="ARBA" id="ARBA00022741"/>
    </source>
</evidence>
<evidence type="ECO:0000256" key="4">
    <source>
        <dbReference type="ARBA" id="ARBA00022840"/>
    </source>
</evidence>
<dbReference type="InterPro" id="IPR039421">
    <property type="entry name" value="Type_1_exporter"/>
</dbReference>
<feature type="domain" description="ABC transmembrane type-1" evidence="9">
    <location>
        <begin position="22"/>
        <end position="309"/>
    </location>
</feature>
<dbReference type="Proteomes" id="UP000257131">
    <property type="component" value="Unassembled WGS sequence"/>
</dbReference>
<feature type="transmembrane region" description="Helical" evidence="7">
    <location>
        <begin position="165"/>
        <end position="186"/>
    </location>
</feature>
<dbReference type="PANTHER" id="PTHR24221:SF654">
    <property type="entry name" value="ATP-BINDING CASSETTE SUB-FAMILY B MEMBER 6"/>
    <property type="match status" value="1"/>
</dbReference>
<feature type="transmembrane region" description="Helical" evidence="7">
    <location>
        <begin position="279"/>
        <end position="300"/>
    </location>
</feature>
<feature type="transmembrane region" description="Helical" evidence="7">
    <location>
        <begin position="41"/>
        <end position="62"/>
    </location>
</feature>
<proteinExistence type="predicted"/>
<feature type="transmembrane region" description="Helical" evidence="7">
    <location>
        <begin position="252"/>
        <end position="273"/>
    </location>
</feature>
<dbReference type="GO" id="GO:0016887">
    <property type="term" value="F:ATP hydrolysis activity"/>
    <property type="evidence" value="ECO:0007669"/>
    <property type="project" value="InterPro"/>
</dbReference>
<evidence type="ECO:0000256" key="5">
    <source>
        <dbReference type="ARBA" id="ARBA00022989"/>
    </source>
</evidence>
<dbReference type="PROSITE" id="PS50929">
    <property type="entry name" value="ABC_TM1F"/>
    <property type="match status" value="1"/>
</dbReference>
<keyword evidence="3" id="KW-0547">Nucleotide-binding</keyword>
<organism evidence="10 11">
    <name type="scientific">Rhodosalinus sediminis</name>
    <dbReference type="NCBI Taxonomy" id="1940533"/>
    <lineage>
        <taxon>Bacteria</taxon>
        <taxon>Pseudomonadati</taxon>
        <taxon>Pseudomonadota</taxon>
        <taxon>Alphaproteobacteria</taxon>
        <taxon>Rhodobacterales</taxon>
        <taxon>Paracoccaceae</taxon>
        <taxon>Rhodosalinus</taxon>
    </lineage>
</organism>
<dbReference type="PROSITE" id="PS50893">
    <property type="entry name" value="ABC_TRANSPORTER_2"/>
    <property type="match status" value="1"/>
</dbReference>
<keyword evidence="2 7" id="KW-0812">Transmembrane</keyword>